<dbReference type="EMBL" id="JASCZI010030457">
    <property type="protein sequence ID" value="MED6122774.1"/>
    <property type="molecule type" value="Genomic_DNA"/>
</dbReference>
<keyword evidence="2" id="KW-1185">Reference proteome</keyword>
<protein>
    <submittedName>
        <fullName evidence="1">Uncharacterized protein</fullName>
    </submittedName>
</protein>
<evidence type="ECO:0000313" key="2">
    <source>
        <dbReference type="Proteomes" id="UP001341840"/>
    </source>
</evidence>
<evidence type="ECO:0000313" key="1">
    <source>
        <dbReference type="EMBL" id="MED6122774.1"/>
    </source>
</evidence>
<reference evidence="1 2" key="1">
    <citation type="journal article" date="2023" name="Plants (Basel)">
        <title>Bridging the Gap: Combining Genomics and Transcriptomics Approaches to Understand Stylosanthes scabra, an Orphan Legume from the Brazilian Caatinga.</title>
        <authorList>
            <person name="Ferreira-Neto J.R.C."/>
            <person name="da Silva M.D."/>
            <person name="Binneck E."/>
            <person name="de Melo N.F."/>
            <person name="da Silva R.H."/>
            <person name="de Melo A.L.T.M."/>
            <person name="Pandolfi V."/>
            <person name="Bustamante F.O."/>
            <person name="Brasileiro-Vidal A.C."/>
            <person name="Benko-Iseppon A.M."/>
        </authorList>
    </citation>
    <scope>NUCLEOTIDE SEQUENCE [LARGE SCALE GENOMIC DNA]</scope>
    <source>
        <tissue evidence="1">Leaves</tissue>
    </source>
</reference>
<dbReference type="Proteomes" id="UP001341840">
    <property type="component" value="Unassembled WGS sequence"/>
</dbReference>
<name>A0ABU6RG07_9FABA</name>
<sequence>MGFVVIISYLARYDLIPTSASLITYGLYLSGLGLGGRSDTCPKLSGSSLSSSADDVFFFASKSCELRRTVGTSLCYRRRALLLHSAASSELRGAPAAAVMLSSSSSQFSLSRCLRASSAAL</sequence>
<gene>
    <name evidence="1" type="ORF">PIB30_043065</name>
</gene>
<proteinExistence type="predicted"/>
<comment type="caution">
    <text evidence="1">The sequence shown here is derived from an EMBL/GenBank/DDBJ whole genome shotgun (WGS) entry which is preliminary data.</text>
</comment>
<organism evidence="1 2">
    <name type="scientific">Stylosanthes scabra</name>
    <dbReference type="NCBI Taxonomy" id="79078"/>
    <lineage>
        <taxon>Eukaryota</taxon>
        <taxon>Viridiplantae</taxon>
        <taxon>Streptophyta</taxon>
        <taxon>Embryophyta</taxon>
        <taxon>Tracheophyta</taxon>
        <taxon>Spermatophyta</taxon>
        <taxon>Magnoliopsida</taxon>
        <taxon>eudicotyledons</taxon>
        <taxon>Gunneridae</taxon>
        <taxon>Pentapetalae</taxon>
        <taxon>rosids</taxon>
        <taxon>fabids</taxon>
        <taxon>Fabales</taxon>
        <taxon>Fabaceae</taxon>
        <taxon>Papilionoideae</taxon>
        <taxon>50 kb inversion clade</taxon>
        <taxon>dalbergioids sensu lato</taxon>
        <taxon>Dalbergieae</taxon>
        <taxon>Pterocarpus clade</taxon>
        <taxon>Stylosanthes</taxon>
    </lineage>
</organism>
<accession>A0ABU6RG07</accession>